<dbReference type="AlphaFoldDB" id="A0A1X0BPY9"/>
<dbReference type="GO" id="GO:0016627">
    <property type="term" value="F:oxidoreductase activity, acting on the CH-CH group of donors"/>
    <property type="evidence" value="ECO:0007669"/>
    <property type="project" value="TreeGrafter"/>
</dbReference>
<dbReference type="InterPro" id="IPR019920">
    <property type="entry name" value="F420-binding_dom_put"/>
</dbReference>
<dbReference type="InterPro" id="IPR052019">
    <property type="entry name" value="F420H2_bilvrd_red/Heme_oxyg"/>
</dbReference>
<protein>
    <submittedName>
        <fullName evidence="2">Uncharacterized protein</fullName>
    </submittedName>
</protein>
<dbReference type="RefSeq" id="WP_082949247.1">
    <property type="nucleotide sequence ID" value="NZ_AP022591.1"/>
</dbReference>
<dbReference type="PANTHER" id="PTHR35176:SF2">
    <property type="entry name" value="F420H(2)-DEPENDENT REDUCTASE RV1155"/>
    <property type="match status" value="1"/>
</dbReference>
<dbReference type="NCBIfam" id="TIGR03618">
    <property type="entry name" value="Rv1155_F420"/>
    <property type="match status" value="1"/>
</dbReference>
<evidence type="ECO:0000313" key="2">
    <source>
        <dbReference type="EMBL" id="BBY42640.1"/>
    </source>
</evidence>
<accession>A0A1X0BPY9</accession>
<dbReference type="Proteomes" id="UP000466431">
    <property type="component" value="Chromosome"/>
</dbReference>
<dbReference type="EMBL" id="AP022591">
    <property type="protein sequence ID" value="BBY42640.1"/>
    <property type="molecule type" value="Genomic_DNA"/>
</dbReference>
<name>A0A1X0BPY9_MYCCF</name>
<reference evidence="2 3" key="1">
    <citation type="journal article" date="2019" name="Emerg. Microbes Infect.">
        <title>Comprehensive subspecies identification of 175 nontuberculous mycobacteria species based on 7547 genomic profiles.</title>
        <authorList>
            <person name="Matsumoto Y."/>
            <person name="Kinjo T."/>
            <person name="Motooka D."/>
            <person name="Nabeya D."/>
            <person name="Jung N."/>
            <person name="Uechi K."/>
            <person name="Horii T."/>
            <person name="Iida T."/>
            <person name="Fujita J."/>
            <person name="Nakamura S."/>
        </authorList>
    </citation>
    <scope>NUCLEOTIDE SEQUENCE [LARGE SCALE GENOMIC DNA]</scope>
    <source>
        <strain evidence="2 3">JCM 18439</strain>
    </source>
</reference>
<dbReference type="Gene3D" id="2.30.110.10">
    <property type="entry name" value="Electron Transport, Fmn-binding Protein, Chain A"/>
    <property type="match status" value="1"/>
</dbReference>
<organism evidence="2 3">
    <name type="scientific">Mycolicibacterium celeriflavum</name>
    <name type="common">Mycobacterium celeriflavum</name>
    <dbReference type="NCBI Taxonomy" id="1249101"/>
    <lineage>
        <taxon>Bacteria</taxon>
        <taxon>Bacillati</taxon>
        <taxon>Actinomycetota</taxon>
        <taxon>Actinomycetes</taxon>
        <taxon>Mycobacteriales</taxon>
        <taxon>Mycobacteriaceae</taxon>
        <taxon>Mycolicibacterium</taxon>
    </lineage>
</organism>
<sequence length="150" mass="16242">MADISAFTELIPDDHGLCVLNTLRRDGSIQSSVVNAGVLPHPVTGRPVVGLVAIGGSRKLHNLRADARTTIVARAGWQWASVEGRAELIGPDDSHPDVDREGLTALLRNVFQAAGGTHDDWDTYDRVMAEERRTAVLIAPERIYTNPEPG</sequence>
<dbReference type="SUPFAM" id="SSF50475">
    <property type="entry name" value="FMN-binding split barrel"/>
    <property type="match status" value="1"/>
</dbReference>
<keyword evidence="1" id="KW-0560">Oxidoreductase</keyword>
<gene>
    <name evidence="2" type="ORF">MCEL_09350</name>
</gene>
<dbReference type="PANTHER" id="PTHR35176">
    <property type="entry name" value="HEME OXYGENASE HI_0854-RELATED"/>
    <property type="match status" value="1"/>
</dbReference>
<dbReference type="GO" id="GO:0070967">
    <property type="term" value="F:coenzyme F420 binding"/>
    <property type="evidence" value="ECO:0007669"/>
    <property type="project" value="TreeGrafter"/>
</dbReference>
<dbReference type="OrthoDB" id="3293200at2"/>
<dbReference type="STRING" id="1249101.BST21_17340"/>
<keyword evidence="3" id="KW-1185">Reference proteome</keyword>
<dbReference type="KEGG" id="mcee:MCEL_09350"/>
<dbReference type="GO" id="GO:0005829">
    <property type="term" value="C:cytosol"/>
    <property type="evidence" value="ECO:0007669"/>
    <property type="project" value="TreeGrafter"/>
</dbReference>
<evidence type="ECO:0000313" key="3">
    <source>
        <dbReference type="Proteomes" id="UP000466431"/>
    </source>
</evidence>
<proteinExistence type="predicted"/>
<evidence type="ECO:0000256" key="1">
    <source>
        <dbReference type="ARBA" id="ARBA00023002"/>
    </source>
</evidence>
<dbReference type="InterPro" id="IPR012349">
    <property type="entry name" value="Split_barrel_FMN-bd"/>
</dbReference>